<evidence type="ECO:0000256" key="1">
    <source>
        <dbReference type="SAM" id="MobiDB-lite"/>
    </source>
</evidence>
<organism evidence="2 3">
    <name type="scientific">Candidatus Protofrankia californiensis</name>
    <dbReference type="NCBI Taxonomy" id="1839754"/>
    <lineage>
        <taxon>Bacteria</taxon>
        <taxon>Bacillati</taxon>
        <taxon>Actinomycetota</taxon>
        <taxon>Actinomycetes</taxon>
        <taxon>Frankiales</taxon>
        <taxon>Frankiaceae</taxon>
        <taxon>Protofrankia</taxon>
    </lineage>
</organism>
<gene>
    <name evidence="2" type="ORF">FDG2_0963</name>
</gene>
<dbReference type="AlphaFoldDB" id="A0A1C3NUR9"/>
<feature type="compositionally biased region" description="Polar residues" evidence="1">
    <location>
        <begin position="223"/>
        <end position="237"/>
    </location>
</feature>
<evidence type="ECO:0000313" key="2">
    <source>
        <dbReference type="EMBL" id="SBW19124.1"/>
    </source>
</evidence>
<name>A0A1C3NUR9_9ACTN</name>
<feature type="region of interest" description="Disordered" evidence="1">
    <location>
        <begin position="223"/>
        <end position="245"/>
    </location>
</feature>
<dbReference type="EMBL" id="FLUV01000387">
    <property type="protein sequence ID" value="SBW19124.1"/>
    <property type="molecule type" value="Genomic_DNA"/>
</dbReference>
<sequence>MWEGVESADRTTQADKLIELSHCVSGSIIDDQVGRSAMSISGPVAGEGVHDDHFFGCAEPVAAAGESVRLRTQRHGVRTCASWHHLACITHLHHRTSLTCTIELRGVTGSQSRCAGASRTGQPIGPTTPLAAHLQPLSVRSFPHETIDQRSVADRRHRREVTTEISTQQREVSGRGQHPSSRALSEQAVENTYKGTGNVARHPSSPSTEWGALLPRTSQRCRTLTQGPTSWPASRQIRSSRRPIG</sequence>
<feature type="region of interest" description="Disordered" evidence="1">
    <location>
        <begin position="151"/>
        <end position="185"/>
    </location>
</feature>
<protein>
    <submittedName>
        <fullName evidence="2">Uncharacterized protein</fullName>
    </submittedName>
</protein>
<evidence type="ECO:0000313" key="3">
    <source>
        <dbReference type="Proteomes" id="UP000199013"/>
    </source>
</evidence>
<keyword evidence="3" id="KW-1185">Reference proteome</keyword>
<proteinExistence type="predicted"/>
<accession>A0A1C3NUR9</accession>
<dbReference type="Proteomes" id="UP000199013">
    <property type="component" value="Unassembled WGS sequence"/>
</dbReference>
<reference evidence="3" key="1">
    <citation type="submission" date="2016-02" db="EMBL/GenBank/DDBJ databases">
        <authorList>
            <person name="Wibberg D."/>
        </authorList>
    </citation>
    <scope>NUCLEOTIDE SEQUENCE [LARGE SCALE GENOMIC DNA]</scope>
</reference>